<dbReference type="Gene3D" id="3.40.720.10">
    <property type="entry name" value="Alkaline Phosphatase, subunit A"/>
    <property type="match status" value="1"/>
</dbReference>
<keyword evidence="1" id="KW-0812">Transmembrane</keyword>
<evidence type="ECO:0000259" key="2">
    <source>
        <dbReference type="Pfam" id="PF00884"/>
    </source>
</evidence>
<dbReference type="AlphaFoldDB" id="A0A917D136"/>
<evidence type="ECO:0000313" key="4">
    <source>
        <dbReference type="Proteomes" id="UP000605253"/>
    </source>
</evidence>
<dbReference type="InterPro" id="IPR000917">
    <property type="entry name" value="Sulfatase_N"/>
</dbReference>
<dbReference type="Proteomes" id="UP000605253">
    <property type="component" value="Unassembled WGS sequence"/>
</dbReference>
<feature type="domain" description="Sulfatase N-terminal" evidence="2">
    <location>
        <begin position="102"/>
        <end position="384"/>
    </location>
</feature>
<evidence type="ECO:0000256" key="1">
    <source>
        <dbReference type="SAM" id="Phobius"/>
    </source>
</evidence>
<keyword evidence="1" id="KW-0472">Membrane</keyword>
<dbReference type="EMBL" id="BMEO01000032">
    <property type="protein sequence ID" value="GGG03586.1"/>
    <property type="molecule type" value="Genomic_DNA"/>
</dbReference>
<feature type="transmembrane region" description="Helical" evidence="1">
    <location>
        <begin position="21"/>
        <end position="44"/>
    </location>
</feature>
<keyword evidence="1" id="KW-1133">Transmembrane helix</keyword>
<dbReference type="SUPFAM" id="SSF53649">
    <property type="entry name" value="Alkaline phosphatase-like"/>
    <property type="match status" value="1"/>
</dbReference>
<keyword evidence="4" id="KW-1185">Reference proteome</keyword>
<dbReference type="PANTHER" id="PTHR43751">
    <property type="entry name" value="SULFATASE"/>
    <property type="match status" value="1"/>
</dbReference>
<dbReference type="InterPro" id="IPR017850">
    <property type="entry name" value="Alkaline_phosphatase_core_sf"/>
</dbReference>
<organism evidence="3 4">
    <name type="scientific">Marinicella pacifica</name>
    <dbReference type="NCBI Taxonomy" id="1171543"/>
    <lineage>
        <taxon>Bacteria</taxon>
        <taxon>Pseudomonadati</taxon>
        <taxon>Pseudomonadota</taxon>
        <taxon>Gammaproteobacteria</taxon>
        <taxon>Lysobacterales</taxon>
        <taxon>Marinicellaceae</taxon>
        <taxon>Marinicella</taxon>
    </lineage>
</organism>
<reference evidence="3" key="1">
    <citation type="journal article" date="2014" name="Int. J. Syst. Evol. Microbiol.">
        <title>Complete genome sequence of Corynebacterium casei LMG S-19264T (=DSM 44701T), isolated from a smear-ripened cheese.</title>
        <authorList>
            <consortium name="US DOE Joint Genome Institute (JGI-PGF)"/>
            <person name="Walter F."/>
            <person name="Albersmeier A."/>
            <person name="Kalinowski J."/>
            <person name="Ruckert C."/>
        </authorList>
    </citation>
    <scope>NUCLEOTIDE SEQUENCE</scope>
    <source>
        <strain evidence="3">CGMCC 1.12181</strain>
    </source>
</reference>
<accession>A0A917D136</accession>
<dbReference type="RefSeq" id="WP_188366195.1">
    <property type="nucleotide sequence ID" value="NZ_BAABJF010000008.1"/>
</dbReference>
<gene>
    <name evidence="3" type="ORF">GCM10011365_25900</name>
</gene>
<dbReference type="Pfam" id="PF00884">
    <property type="entry name" value="Sulfatase"/>
    <property type="match status" value="1"/>
</dbReference>
<comment type="caution">
    <text evidence="3">The sequence shown here is derived from an EMBL/GenBank/DDBJ whole genome shotgun (WGS) entry which is preliminary data.</text>
</comment>
<name>A0A917D136_9GAMM</name>
<protein>
    <recommendedName>
        <fullName evidence="2">Sulfatase N-terminal domain-containing protein</fullName>
    </recommendedName>
</protein>
<dbReference type="InterPro" id="IPR052701">
    <property type="entry name" value="GAG_Ulvan_Degrading_Sulfatases"/>
</dbReference>
<reference evidence="3" key="2">
    <citation type="submission" date="2020-09" db="EMBL/GenBank/DDBJ databases">
        <authorList>
            <person name="Sun Q."/>
            <person name="Zhou Y."/>
        </authorList>
    </citation>
    <scope>NUCLEOTIDE SEQUENCE</scope>
    <source>
        <strain evidence="3">CGMCC 1.12181</strain>
    </source>
</reference>
<dbReference type="PANTHER" id="PTHR43751:SF3">
    <property type="entry name" value="SULFATASE N-TERMINAL DOMAIN-CONTAINING PROTEIN"/>
    <property type="match status" value="1"/>
</dbReference>
<evidence type="ECO:0000313" key="3">
    <source>
        <dbReference type="EMBL" id="GGG03586.1"/>
    </source>
</evidence>
<sequence length="480" mass="55990">MIYFFISKLKFTKQIALSKIVKFKALIYISVFIAIFIFSIFVSYERTNPKKWINEPFLSALAENNSEFIKVKNRREILLDKKERQYYFSSLENKIKTNKPQRNIILIIVDGLRADRMSLYGYEKYTTPNLNELISNNFFQYIKIFTSTCSDSVCGIYSILSSRRYDEFGFGLLDLTEVLKTIGYEVFFILSSNHSYMSLKQLYGESIDVFHDGISFKDSVSINDDYGVIQKLETIDSYTEQPRFFYLHFMSAHLLGKIKEEFAIYKPYSKQTPALLSSLNNVDYNHYLEKISNGYNNGVLQADYYIKKSLDILKDKGYLANSLVVITGDHGEGLGERGNFSHTFNLYQEDINVPFLWHSEGCNLKTLDYGTHIDIAPTILDCLNLPIPMTWKGNSLISKPQNKRLTYHQTVRIDKVVMVIEESKNHLYKLMANYSGSDFSKFRLFDIYNDPKEQINLINKIDPKHLEYLKYKLVSYFSEE</sequence>
<proteinExistence type="predicted"/>